<sequence length="531" mass="57162">MQKYYDADKWCALIKEELAKGRIPDYWGLLEKARRQSIAETPNAPAQRPTAMEPKGQSAKGARGPRDTRPRPRPDPQPRHNPQGHVRHSLITAKPATDKAAEPRKKQASKSSRASSPARGRHQRTSTSSPAPAPSTPYTRPAPSHGEHASVGRPSGLTVHLDRSGGTSAAAGWAHAASAVLFGVFVMTISAALIQRSRVLTGGAVAGVPGASLPVPVIPDADPSSESKAPAEPVESAAATPDSAIEAAGHGDATVDADLGKAGETPAGEVVSTQAATTSGLQLRIPPSALVSGRLFGRTRLQAADRTVRFTRAEGRNLFALLATTKDGVRQDLVIEHLWPEQGEHGSQHLETGVRDINAALRSATGLSTGVKFVIKTGQCRHLASAFFDIDLWRFEQARLVANTALEEDTRVQALRQMVAIHEGPLLAERDDLWCLPLRQAAARKATNAVMRLAELEHKTDPDHALDLLTLAVDRIDPYSEVLWCRIMTIHGELGRLPAVRATFQQLTERLREVDAEPSRQARQIYRGLAG</sequence>
<dbReference type="AlphaFoldDB" id="A0A5R8YWU5"/>
<reference evidence="4" key="1">
    <citation type="submission" date="2019-05" db="EMBL/GenBank/DDBJ databases">
        <title>Isolation, diversity and antifungal activity of Actinobacteria from wheat.</title>
        <authorList>
            <person name="Yu B."/>
        </authorList>
    </citation>
    <scope>NUCLEOTIDE SEQUENCE [LARGE SCALE GENOMIC DNA]</scope>
    <source>
        <strain evidence="4">NEAU-HEGS1-5</strain>
    </source>
</reference>
<dbReference type="InterPro" id="IPR011990">
    <property type="entry name" value="TPR-like_helical_dom_sf"/>
</dbReference>
<keyword evidence="2" id="KW-1133">Transmembrane helix</keyword>
<dbReference type="OrthoDB" id="3534894at2"/>
<dbReference type="InterPro" id="IPR036388">
    <property type="entry name" value="WH-like_DNA-bd_sf"/>
</dbReference>
<dbReference type="EMBL" id="VANP01000007">
    <property type="protein sequence ID" value="TLP57851.1"/>
    <property type="molecule type" value="Genomic_DNA"/>
</dbReference>
<proteinExistence type="predicted"/>
<dbReference type="SMART" id="SM01043">
    <property type="entry name" value="BTAD"/>
    <property type="match status" value="1"/>
</dbReference>
<evidence type="ECO:0000256" key="2">
    <source>
        <dbReference type="SAM" id="Phobius"/>
    </source>
</evidence>
<dbReference type="InterPro" id="IPR051677">
    <property type="entry name" value="AfsR-DnrI-RedD_regulator"/>
</dbReference>
<dbReference type="InterPro" id="IPR005158">
    <property type="entry name" value="BTAD"/>
</dbReference>
<protein>
    <recommendedName>
        <fullName evidence="3">Bacterial transcriptional activator domain-containing protein</fullName>
    </recommendedName>
</protein>
<keyword evidence="2" id="KW-0812">Transmembrane</keyword>
<feature type="compositionally biased region" description="Basic and acidic residues" evidence="1">
    <location>
        <begin position="96"/>
        <end position="105"/>
    </location>
</feature>
<feature type="compositionally biased region" description="Low complexity" evidence="1">
    <location>
        <begin position="125"/>
        <end position="144"/>
    </location>
</feature>
<keyword evidence="5" id="KW-1185">Reference proteome</keyword>
<organism evidence="4 5">
    <name type="scientific">Microbispora triticiradicis</name>
    <dbReference type="NCBI Taxonomy" id="2200763"/>
    <lineage>
        <taxon>Bacteria</taxon>
        <taxon>Bacillati</taxon>
        <taxon>Actinomycetota</taxon>
        <taxon>Actinomycetes</taxon>
        <taxon>Streptosporangiales</taxon>
        <taxon>Streptosporangiaceae</taxon>
        <taxon>Microbispora</taxon>
    </lineage>
</organism>
<comment type="caution">
    <text evidence="4">The sequence shown here is derived from an EMBL/GenBank/DDBJ whole genome shotgun (WGS) entry which is preliminary data.</text>
</comment>
<dbReference type="Gene3D" id="1.25.40.10">
    <property type="entry name" value="Tetratricopeptide repeat domain"/>
    <property type="match status" value="1"/>
</dbReference>
<dbReference type="Pfam" id="PF03704">
    <property type="entry name" value="BTAD"/>
    <property type="match status" value="1"/>
</dbReference>
<accession>A0A5R8YWU5</accession>
<feature type="transmembrane region" description="Helical" evidence="2">
    <location>
        <begin position="173"/>
        <end position="194"/>
    </location>
</feature>
<dbReference type="Proteomes" id="UP000309033">
    <property type="component" value="Unassembled WGS sequence"/>
</dbReference>
<dbReference type="PANTHER" id="PTHR35807">
    <property type="entry name" value="TRANSCRIPTIONAL REGULATOR REDD-RELATED"/>
    <property type="match status" value="1"/>
</dbReference>
<evidence type="ECO:0000259" key="3">
    <source>
        <dbReference type="SMART" id="SM01043"/>
    </source>
</evidence>
<gene>
    <name evidence="4" type="ORF">FED44_20010</name>
</gene>
<evidence type="ECO:0000313" key="5">
    <source>
        <dbReference type="Proteomes" id="UP000309033"/>
    </source>
</evidence>
<feature type="domain" description="Bacterial transcriptional activator" evidence="3">
    <location>
        <begin position="390"/>
        <end position="530"/>
    </location>
</feature>
<dbReference type="Gene3D" id="1.10.10.10">
    <property type="entry name" value="Winged helix-like DNA-binding domain superfamily/Winged helix DNA-binding domain"/>
    <property type="match status" value="1"/>
</dbReference>
<dbReference type="SUPFAM" id="SSF48452">
    <property type="entry name" value="TPR-like"/>
    <property type="match status" value="1"/>
</dbReference>
<feature type="region of interest" description="Disordered" evidence="1">
    <location>
        <begin position="38"/>
        <end position="160"/>
    </location>
</feature>
<evidence type="ECO:0000256" key="1">
    <source>
        <dbReference type="SAM" id="MobiDB-lite"/>
    </source>
</evidence>
<evidence type="ECO:0000313" key="4">
    <source>
        <dbReference type="EMBL" id="TLP57851.1"/>
    </source>
</evidence>
<feature type="compositionally biased region" description="Low complexity" evidence="1">
    <location>
        <begin position="109"/>
        <end position="118"/>
    </location>
</feature>
<feature type="region of interest" description="Disordered" evidence="1">
    <location>
        <begin position="255"/>
        <end position="277"/>
    </location>
</feature>
<name>A0A5R8YWU5_9ACTN</name>
<feature type="compositionally biased region" description="Basic and acidic residues" evidence="1">
    <location>
        <begin position="64"/>
        <end position="78"/>
    </location>
</feature>
<feature type="region of interest" description="Disordered" evidence="1">
    <location>
        <begin position="218"/>
        <end position="242"/>
    </location>
</feature>
<keyword evidence="2" id="KW-0472">Membrane</keyword>